<accession>A0ABW0IZP0</accession>
<dbReference type="RefSeq" id="WP_377800981.1">
    <property type="nucleotide sequence ID" value="NZ_JBHSLW010000050.1"/>
</dbReference>
<sequence>MMRQMPVSWGNFSAPFLDEVSAHLRGKRVLEVFAGNGLLAKGLTERGVDIRSTSLFSGIDGHDQGMHFPVEKIEASDAVDRYGPWADALLMSWPPANEAAAKCVVRWGKDRDVIFIGEMTRPELGFAGLGGCGSDLLFANTSVHHRFLSYVGRGFLDVAVSLRMIE</sequence>
<keyword evidence="2" id="KW-1185">Reference proteome</keyword>
<gene>
    <name evidence="1" type="ORF">ACFPOB_24635</name>
</gene>
<evidence type="ECO:0000313" key="2">
    <source>
        <dbReference type="Proteomes" id="UP001596053"/>
    </source>
</evidence>
<evidence type="ECO:0000313" key="1">
    <source>
        <dbReference type="EMBL" id="MFC5422750.1"/>
    </source>
</evidence>
<proteinExistence type="predicted"/>
<evidence type="ECO:0008006" key="3">
    <source>
        <dbReference type="Google" id="ProtNLM"/>
    </source>
</evidence>
<comment type="caution">
    <text evidence="1">The sequence shown here is derived from an EMBL/GenBank/DDBJ whole genome shotgun (WGS) entry which is preliminary data.</text>
</comment>
<name>A0ABW0IZP0_9HYPH</name>
<dbReference type="Proteomes" id="UP001596053">
    <property type="component" value="Unassembled WGS sequence"/>
</dbReference>
<reference evidence="2" key="1">
    <citation type="journal article" date="2019" name="Int. J. Syst. Evol. Microbiol.">
        <title>The Global Catalogue of Microorganisms (GCM) 10K type strain sequencing project: providing services to taxonomists for standard genome sequencing and annotation.</title>
        <authorList>
            <consortium name="The Broad Institute Genomics Platform"/>
            <consortium name="The Broad Institute Genome Sequencing Center for Infectious Disease"/>
            <person name="Wu L."/>
            <person name="Ma J."/>
        </authorList>
    </citation>
    <scope>NUCLEOTIDE SEQUENCE [LARGE SCALE GENOMIC DNA]</scope>
    <source>
        <strain evidence="2">NCAIM B.01391</strain>
    </source>
</reference>
<protein>
    <recommendedName>
        <fullName evidence="3">SAM-dependent methyltransferase</fullName>
    </recommendedName>
</protein>
<dbReference type="EMBL" id="JBHSLW010000050">
    <property type="protein sequence ID" value="MFC5422750.1"/>
    <property type="molecule type" value="Genomic_DNA"/>
</dbReference>
<organism evidence="1 2">
    <name type="scientific">Bosea eneae</name>
    <dbReference type="NCBI Taxonomy" id="151454"/>
    <lineage>
        <taxon>Bacteria</taxon>
        <taxon>Pseudomonadati</taxon>
        <taxon>Pseudomonadota</taxon>
        <taxon>Alphaproteobacteria</taxon>
        <taxon>Hyphomicrobiales</taxon>
        <taxon>Boseaceae</taxon>
        <taxon>Bosea</taxon>
    </lineage>
</organism>